<proteinExistence type="predicted"/>
<dbReference type="Proteomes" id="UP000029925">
    <property type="component" value="Unassembled WGS sequence"/>
</dbReference>
<keyword evidence="2 5" id="KW-0812">Transmembrane</keyword>
<reference evidence="10" key="2">
    <citation type="submission" date="2015-11" db="EMBL/GenBank/DDBJ databases">
        <authorList>
            <person name="Anvar S.Y."/>
        </authorList>
    </citation>
    <scope>NUCLEOTIDE SEQUENCE [LARGE SCALE GENOMIC DNA]</scope>
</reference>
<evidence type="ECO:0000256" key="1">
    <source>
        <dbReference type="ARBA" id="ARBA00004167"/>
    </source>
</evidence>
<dbReference type="EMBL" id="JRPF02000002">
    <property type="protein sequence ID" value="TLD79248.1"/>
    <property type="molecule type" value="Genomic_DNA"/>
</dbReference>
<dbReference type="SUPFAM" id="SSF54427">
    <property type="entry name" value="NTF2-like"/>
    <property type="match status" value="1"/>
</dbReference>
<dbReference type="RefSeq" id="WP_138117629.1">
    <property type="nucleotide sequence ID" value="NZ_CAOMZE010000025.1"/>
</dbReference>
<comment type="subcellular location">
    <subcellularLocation>
        <location evidence="1">Membrane</location>
        <topology evidence="1">Single-pass membrane protein</topology>
    </subcellularLocation>
</comment>
<evidence type="ECO:0000259" key="6">
    <source>
        <dbReference type="Pfam" id="PF04335"/>
    </source>
</evidence>
<reference evidence="8 9" key="1">
    <citation type="journal article" date="2014" name="Genome Announc.">
        <title>Draft genome sequences of eight enterohepatic helicobacter species isolated from both laboratory and wild rodents.</title>
        <authorList>
            <person name="Sheh A."/>
            <person name="Shen Z."/>
            <person name="Fox J.G."/>
        </authorList>
    </citation>
    <scope>NUCLEOTIDE SEQUENCE [LARGE SCALE GENOMIC DNA]</scope>
    <source>
        <strain evidence="8 9">MIT 98-6810</strain>
    </source>
</reference>
<keyword evidence="3 5" id="KW-1133">Transmembrane helix</keyword>
<dbReference type="AlphaFoldDB" id="A0A0S4PWE0"/>
<dbReference type="GeneID" id="78151871"/>
<feature type="transmembrane region" description="Helical" evidence="5">
    <location>
        <begin position="60"/>
        <end position="81"/>
    </location>
</feature>
<accession>A0A0S4PWE0</accession>
<gene>
    <name evidence="7" type="ORF">BN2458_PEG1718</name>
    <name evidence="8" type="ORF">LS75_002855</name>
</gene>
<dbReference type="InterPro" id="IPR026264">
    <property type="entry name" value="VirB8/PtlE"/>
</dbReference>
<dbReference type="InterPro" id="IPR007430">
    <property type="entry name" value="VirB8"/>
</dbReference>
<evidence type="ECO:0000313" key="10">
    <source>
        <dbReference type="Proteomes" id="UP000064525"/>
    </source>
</evidence>
<protein>
    <submittedName>
        <fullName evidence="7">Inner membrane protein forms channel for type IV secretion of T-DNA complex (VirB8)</fullName>
    </submittedName>
    <submittedName>
        <fullName evidence="8">Type IV secretion system protein</fullName>
    </submittedName>
</protein>
<evidence type="ECO:0000313" key="8">
    <source>
        <dbReference type="EMBL" id="TLD79248.1"/>
    </source>
</evidence>
<dbReference type="InterPro" id="IPR032710">
    <property type="entry name" value="NTF2-like_dom_sf"/>
</dbReference>
<dbReference type="EMBL" id="LN907858">
    <property type="protein sequence ID" value="CUU40601.1"/>
    <property type="molecule type" value="Genomic_DNA"/>
</dbReference>
<dbReference type="GO" id="GO:0016020">
    <property type="term" value="C:membrane"/>
    <property type="evidence" value="ECO:0007669"/>
    <property type="project" value="UniProtKB-SubCell"/>
</dbReference>
<sequence>MKQIIEKLKALLNTKRKEFDNADSNEFNHSYEYDIQGNYKKALDFESSLRYMIEQSNKRAYLFAVFCGVLSVLAIIAVMLLTPLKTTEPYLVRVNDTTGAVDIISILDVQQISNNEALDKHFINSYVRAREGYFYDMLNRDYELVLTLSSDRVAADYKDIYKGEDARDKVFKNNIQISVDVLSIVLTESAGVKTATIRTNLAIKNLSNRSIINQYRIITLSYEYQNLAFRENLRHINPLGFKVLTYRIDEDIKR</sequence>
<evidence type="ECO:0000313" key="7">
    <source>
        <dbReference type="EMBL" id="CUU40601.1"/>
    </source>
</evidence>
<evidence type="ECO:0000313" key="9">
    <source>
        <dbReference type="Proteomes" id="UP000029925"/>
    </source>
</evidence>
<dbReference type="Gene3D" id="3.10.450.230">
    <property type="entry name" value="VirB8 protein"/>
    <property type="match status" value="1"/>
</dbReference>
<reference evidence="7" key="3">
    <citation type="submission" date="2015-11" db="EMBL/GenBank/DDBJ databases">
        <authorList>
            <person name="Zhang Y."/>
            <person name="Guo Z."/>
        </authorList>
    </citation>
    <scope>NUCLEOTIDE SEQUENCE</scope>
    <source>
        <strain evidence="7">1</strain>
    </source>
</reference>
<organism evidence="7 10">
    <name type="scientific">Helicobacter typhlonius</name>
    <dbReference type="NCBI Taxonomy" id="76936"/>
    <lineage>
        <taxon>Bacteria</taxon>
        <taxon>Pseudomonadati</taxon>
        <taxon>Campylobacterota</taxon>
        <taxon>Epsilonproteobacteria</taxon>
        <taxon>Campylobacterales</taxon>
        <taxon>Helicobacteraceae</taxon>
        <taxon>Helicobacter</taxon>
    </lineage>
</organism>
<keyword evidence="4 5" id="KW-0472">Membrane</keyword>
<dbReference type="Proteomes" id="UP000064525">
    <property type="component" value="Chromosome I"/>
</dbReference>
<dbReference type="PATRIC" id="fig|76936.10.peg.1678"/>
<feature type="domain" description="Bacterial virulence protein VirB8" evidence="6">
    <location>
        <begin position="42"/>
        <end position="251"/>
    </location>
</feature>
<dbReference type="CDD" id="cd16424">
    <property type="entry name" value="VirB8"/>
    <property type="match status" value="1"/>
</dbReference>
<keyword evidence="9" id="KW-1185">Reference proteome</keyword>
<dbReference type="Pfam" id="PF04335">
    <property type="entry name" value="VirB8"/>
    <property type="match status" value="1"/>
</dbReference>
<dbReference type="PIRSF" id="PIRSF003299">
    <property type="entry name" value="VirB8_PtlE"/>
    <property type="match status" value="1"/>
</dbReference>
<dbReference type="OrthoDB" id="9816242at2"/>
<dbReference type="STRING" id="76936.BN2458_PEG1718"/>
<evidence type="ECO:0000256" key="2">
    <source>
        <dbReference type="ARBA" id="ARBA00022692"/>
    </source>
</evidence>
<name>A0A0S4PWE0_9HELI</name>
<dbReference type="GO" id="GO:0030255">
    <property type="term" value="P:protein secretion by the type IV secretion system"/>
    <property type="evidence" value="ECO:0007669"/>
    <property type="project" value="InterPro"/>
</dbReference>
<evidence type="ECO:0000256" key="3">
    <source>
        <dbReference type="ARBA" id="ARBA00022989"/>
    </source>
</evidence>
<evidence type="ECO:0000256" key="4">
    <source>
        <dbReference type="ARBA" id="ARBA00023136"/>
    </source>
</evidence>
<dbReference type="KEGG" id="hty:BN2458_PEG1718"/>
<evidence type="ECO:0000256" key="5">
    <source>
        <dbReference type="SAM" id="Phobius"/>
    </source>
</evidence>